<feature type="transmembrane region" description="Helical" evidence="11">
    <location>
        <begin position="49"/>
        <end position="71"/>
    </location>
</feature>
<evidence type="ECO:0000256" key="5">
    <source>
        <dbReference type="ARBA" id="ARBA00022725"/>
    </source>
</evidence>
<feature type="transmembrane region" description="Helical" evidence="11">
    <location>
        <begin position="12"/>
        <end position="37"/>
    </location>
</feature>
<feature type="domain" description="G-protein coupled receptors family 1 profile" evidence="12">
    <location>
        <begin position="1"/>
        <end position="101"/>
    </location>
</feature>
<evidence type="ECO:0000256" key="4">
    <source>
        <dbReference type="ARBA" id="ARBA00022692"/>
    </source>
</evidence>
<dbReference type="InterPro" id="IPR017452">
    <property type="entry name" value="GPCR_Rhodpsn_7TM"/>
</dbReference>
<dbReference type="SUPFAM" id="SSF81321">
    <property type="entry name" value="Family A G protein-coupled receptor-like"/>
    <property type="match status" value="1"/>
</dbReference>
<keyword evidence="3" id="KW-0716">Sensory transduction</keyword>
<name>O88540_RAT</name>
<dbReference type="EMBL" id="AF071214">
    <property type="protein sequence ID" value="AAC25671.1"/>
    <property type="molecule type" value="mRNA"/>
</dbReference>
<dbReference type="AlphaFoldDB" id="O88540"/>
<keyword evidence="2" id="KW-1003">Cell membrane</keyword>
<keyword evidence="4 11" id="KW-0812">Transmembrane</keyword>
<evidence type="ECO:0000256" key="6">
    <source>
        <dbReference type="ARBA" id="ARBA00022989"/>
    </source>
</evidence>
<keyword evidence="7" id="KW-0297">G-protein coupled receptor</keyword>
<reference evidence="13" key="1">
    <citation type="submission" date="1998-06" db="EMBL/GenBank/DDBJ databases">
        <title>Rat odorant receptor J418 from the olfactory bulb.</title>
        <authorList>
            <person name="Otaki J.M."/>
        </authorList>
    </citation>
    <scope>NUCLEOTIDE SEQUENCE</scope>
    <source>
        <strain evidence="13">Sprague-Dawley</strain>
        <tissue evidence="13">Olfactory bulb</tissue>
    </source>
</reference>
<dbReference type="GO" id="GO:0004984">
    <property type="term" value="F:olfactory receptor activity"/>
    <property type="evidence" value="ECO:0007669"/>
    <property type="project" value="InterPro"/>
</dbReference>
<sequence>SDTTLNEVVLMAVAGGLIVVSLIAILISYMLIVSAILKISSSEGRKKTLSTCSAHFVCVMVFFGTLVFMYAKPNSSHTMAKDRVVSVFYMVIIPILNPVIY</sequence>
<protein>
    <submittedName>
        <fullName evidence="13">Odorant receptor J418</fullName>
    </submittedName>
</protein>
<evidence type="ECO:0000256" key="9">
    <source>
        <dbReference type="ARBA" id="ARBA00023170"/>
    </source>
</evidence>
<feature type="transmembrane region" description="Helical" evidence="11">
    <location>
        <begin position="83"/>
        <end position="100"/>
    </location>
</feature>
<feature type="non-terminal residue" evidence="13">
    <location>
        <position position="101"/>
    </location>
</feature>
<evidence type="ECO:0000259" key="12">
    <source>
        <dbReference type="PROSITE" id="PS50262"/>
    </source>
</evidence>
<evidence type="ECO:0000256" key="7">
    <source>
        <dbReference type="ARBA" id="ARBA00023040"/>
    </source>
</evidence>
<evidence type="ECO:0000256" key="1">
    <source>
        <dbReference type="ARBA" id="ARBA00004651"/>
    </source>
</evidence>
<feature type="non-terminal residue" evidence="13">
    <location>
        <position position="1"/>
    </location>
</feature>
<dbReference type="Gene3D" id="1.20.1070.10">
    <property type="entry name" value="Rhodopsin 7-helix transmembrane proteins"/>
    <property type="match status" value="1"/>
</dbReference>
<dbReference type="PANTHER" id="PTHR48018">
    <property type="entry name" value="OLFACTORY RECEPTOR"/>
    <property type="match status" value="1"/>
</dbReference>
<evidence type="ECO:0000256" key="10">
    <source>
        <dbReference type="ARBA" id="ARBA00023224"/>
    </source>
</evidence>
<evidence type="ECO:0000256" key="11">
    <source>
        <dbReference type="SAM" id="Phobius"/>
    </source>
</evidence>
<comment type="subcellular location">
    <subcellularLocation>
        <location evidence="1">Cell membrane</location>
        <topology evidence="1">Multi-pass membrane protein</topology>
    </subcellularLocation>
</comment>
<keyword evidence="9 13" id="KW-0675">Receptor</keyword>
<evidence type="ECO:0000256" key="3">
    <source>
        <dbReference type="ARBA" id="ARBA00022606"/>
    </source>
</evidence>
<dbReference type="Pfam" id="PF13853">
    <property type="entry name" value="7tm_4"/>
    <property type="match status" value="1"/>
</dbReference>
<evidence type="ECO:0000313" key="13">
    <source>
        <dbReference type="EMBL" id="AAC25671.1"/>
    </source>
</evidence>
<dbReference type="GO" id="GO:0004930">
    <property type="term" value="F:G protein-coupled receptor activity"/>
    <property type="evidence" value="ECO:0007669"/>
    <property type="project" value="UniProtKB-KW"/>
</dbReference>
<dbReference type="GO" id="GO:0005886">
    <property type="term" value="C:plasma membrane"/>
    <property type="evidence" value="ECO:0007669"/>
    <property type="project" value="UniProtKB-SubCell"/>
</dbReference>
<keyword evidence="5" id="KW-0552">Olfaction</keyword>
<keyword evidence="10" id="KW-0807">Transducer</keyword>
<keyword evidence="8 11" id="KW-0472">Membrane</keyword>
<keyword evidence="6 11" id="KW-1133">Transmembrane helix</keyword>
<evidence type="ECO:0000256" key="2">
    <source>
        <dbReference type="ARBA" id="ARBA00022475"/>
    </source>
</evidence>
<evidence type="ECO:0000256" key="8">
    <source>
        <dbReference type="ARBA" id="ARBA00023136"/>
    </source>
</evidence>
<accession>O88540</accession>
<proteinExistence type="evidence at transcript level"/>
<dbReference type="InterPro" id="IPR000725">
    <property type="entry name" value="Olfact_rcpt"/>
</dbReference>
<organism evidence="13">
    <name type="scientific">Rattus norvegicus</name>
    <name type="common">Rat</name>
    <dbReference type="NCBI Taxonomy" id="10116"/>
    <lineage>
        <taxon>Eukaryota</taxon>
        <taxon>Metazoa</taxon>
        <taxon>Chordata</taxon>
        <taxon>Craniata</taxon>
        <taxon>Vertebrata</taxon>
        <taxon>Euteleostomi</taxon>
        <taxon>Mammalia</taxon>
        <taxon>Eutheria</taxon>
        <taxon>Euarchontoglires</taxon>
        <taxon>Glires</taxon>
        <taxon>Rodentia</taxon>
        <taxon>Myomorpha</taxon>
        <taxon>Muroidea</taxon>
        <taxon>Muridae</taxon>
        <taxon>Murinae</taxon>
        <taxon>Rattus</taxon>
    </lineage>
</organism>
<dbReference type="PROSITE" id="PS50262">
    <property type="entry name" value="G_PROTEIN_RECEP_F1_2"/>
    <property type="match status" value="1"/>
</dbReference>